<dbReference type="Pfam" id="PF26168">
    <property type="entry name" value="Glyco_transf_N"/>
    <property type="match status" value="1"/>
</dbReference>
<evidence type="ECO:0000256" key="2">
    <source>
        <dbReference type="ARBA" id="ARBA00022676"/>
    </source>
</evidence>
<dbReference type="FunFam" id="3.40.50.2000:FF:000047">
    <property type="entry name" value="Glycosyltransferase"/>
    <property type="match status" value="1"/>
</dbReference>
<evidence type="ECO:0000256" key="1">
    <source>
        <dbReference type="ARBA" id="ARBA00009995"/>
    </source>
</evidence>
<dbReference type="CDD" id="cd03784">
    <property type="entry name" value="GT1_Gtf-like"/>
    <property type="match status" value="1"/>
</dbReference>
<reference evidence="7 8" key="1">
    <citation type="journal article" date="2021" name="Nat. Commun.">
        <title>Incipient diploidization of the medicinal plant Perilla within 10,000 years.</title>
        <authorList>
            <person name="Zhang Y."/>
            <person name="Shen Q."/>
            <person name="Leng L."/>
            <person name="Zhang D."/>
            <person name="Chen S."/>
            <person name="Shi Y."/>
            <person name="Ning Z."/>
            <person name="Chen S."/>
        </authorList>
    </citation>
    <scope>NUCLEOTIDE SEQUENCE [LARGE SCALE GENOMIC DNA]</scope>
    <source>
        <strain evidence="8">cv. PC099</strain>
    </source>
</reference>
<evidence type="ECO:0000313" key="8">
    <source>
        <dbReference type="Proteomes" id="UP001190926"/>
    </source>
</evidence>
<dbReference type="GO" id="GO:0035251">
    <property type="term" value="F:UDP-glucosyltransferase activity"/>
    <property type="evidence" value="ECO:0007669"/>
    <property type="project" value="TreeGrafter"/>
</dbReference>
<keyword evidence="8" id="KW-1185">Reference proteome</keyword>
<dbReference type="InterPro" id="IPR035595">
    <property type="entry name" value="UDP_glycos_trans_CS"/>
</dbReference>
<organism evidence="7 8">
    <name type="scientific">Perilla frutescens var. hirtella</name>
    <name type="common">Perilla citriodora</name>
    <name type="synonym">Perilla setoyensis</name>
    <dbReference type="NCBI Taxonomy" id="608512"/>
    <lineage>
        <taxon>Eukaryota</taxon>
        <taxon>Viridiplantae</taxon>
        <taxon>Streptophyta</taxon>
        <taxon>Embryophyta</taxon>
        <taxon>Tracheophyta</taxon>
        <taxon>Spermatophyta</taxon>
        <taxon>Magnoliopsida</taxon>
        <taxon>eudicotyledons</taxon>
        <taxon>Gunneridae</taxon>
        <taxon>Pentapetalae</taxon>
        <taxon>asterids</taxon>
        <taxon>lamiids</taxon>
        <taxon>Lamiales</taxon>
        <taxon>Lamiaceae</taxon>
        <taxon>Nepetoideae</taxon>
        <taxon>Elsholtzieae</taxon>
        <taxon>Perilla</taxon>
    </lineage>
</organism>
<keyword evidence="2 4" id="KW-0328">Glycosyltransferase</keyword>
<protein>
    <recommendedName>
        <fullName evidence="5">Glycosyltransferase</fullName>
        <ecNumber evidence="5">2.4.1.-</ecNumber>
    </recommendedName>
</protein>
<evidence type="ECO:0000256" key="5">
    <source>
        <dbReference type="RuleBase" id="RU362057"/>
    </source>
</evidence>
<gene>
    <name evidence="7" type="ORF">C2S53_019900</name>
</gene>
<evidence type="ECO:0000313" key="7">
    <source>
        <dbReference type="EMBL" id="KAH6825383.1"/>
    </source>
</evidence>
<dbReference type="Proteomes" id="UP001190926">
    <property type="component" value="Unassembled WGS sequence"/>
</dbReference>
<evidence type="ECO:0000256" key="3">
    <source>
        <dbReference type="ARBA" id="ARBA00022679"/>
    </source>
</evidence>
<dbReference type="PANTHER" id="PTHR48047">
    <property type="entry name" value="GLYCOSYLTRANSFERASE"/>
    <property type="match status" value="1"/>
</dbReference>
<dbReference type="SUPFAM" id="SSF53756">
    <property type="entry name" value="UDP-Glycosyltransferase/glycogen phosphorylase"/>
    <property type="match status" value="1"/>
</dbReference>
<dbReference type="EC" id="2.4.1.-" evidence="5"/>
<dbReference type="EMBL" id="SDAM02000176">
    <property type="protein sequence ID" value="KAH6825383.1"/>
    <property type="molecule type" value="Genomic_DNA"/>
</dbReference>
<dbReference type="Gene3D" id="3.40.50.2000">
    <property type="entry name" value="Glycogen Phosphorylase B"/>
    <property type="match status" value="2"/>
</dbReference>
<sequence>MVTMAINGKPPHFVLFPFLAQGHLIPAVDMAKLLAKRGVAVSILVTPENGKRVKPVVDRAIASGLSIRVFHLKLPGAEAGLPQGCENMDMLPSMEYGLSLFNATAMLREQVEGLLVQLQPTCLVADMCFPWATDMALKLRIPRLVFHGTSCFSLVCMNILQKSKILEGVVCDRDYFVVSDQLPDRIEITKAQLMGTAAEIPPEWAQVRRQMFESEDEAVGTVANTFQELEPQYIGKYIKETGKKVWCIGPVSLCNMDDSDKAERGNKAAIDGHDCLKWLDSHEPDSVIYVCLGSISRLADAQLIELGLGLEASNRPFIWVIRHARDEFESWLSEEKFEERIGGRGLLIRGWAPQVLILSHPSVGGFITHCGWNSTLEAVSAGMPMLTWPVFAEQFCNEKFIVNVIKTGIRVGVEVPVLLGMGDDVGGAVQVMSDEVKMGIHKLMDGGEEGEERRERARKLAETAKSAVEEGGSSHLNITQLIQDMVLLNANYGEQSANCAKLDEEVCSEIVVQ</sequence>
<dbReference type="PANTHER" id="PTHR48047:SF229">
    <property type="entry name" value="UDP-GLYCOSYLTRANSFERASE 73C3-RELATED"/>
    <property type="match status" value="1"/>
</dbReference>
<feature type="domain" description="Glycosyltransferase N-terminal" evidence="6">
    <location>
        <begin position="14"/>
        <end position="251"/>
    </location>
</feature>
<dbReference type="InterPro" id="IPR002213">
    <property type="entry name" value="UDP_glucos_trans"/>
</dbReference>
<evidence type="ECO:0000256" key="4">
    <source>
        <dbReference type="RuleBase" id="RU003718"/>
    </source>
</evidence>
<name>A0AAD4P3B8_PERFH</name>
<dbReference type="Pfam" id="PF00201">
    <property type="entry name" value="UDPGT"/>
    <property type="match status" value="1"/>
</dbReference>
<accession>A0AAD4P3B8</accession>
<dbReference type="InterPro" id="IPR058980">
    <property type="entry name" value="Glyco_transf_N"/>
</dbReference>
<dbReference type="AlphaFoldDB" id="A0AAD4P3B8"/>
<dbReference type="PROSITE" id="PS00375">
    <property type="entry name" value="UDPGT"/>
    <property type="match status" value="1"/>
</dbReference>
<dbReference type="FunFam" id="3.40.50.2000:FF:000071">
    <property type="entry name" value="Glycosyltransferase"/>
    <property type="match status" value="1"/>
</dbReference>
<evidence type="ECO:0000259" key="6">
    <source>
        <dbReference type="Pfam" id="PF26168"/>
    </source>
</evidence>
<proteinExistence type="inferred from homology"/>
<comment type="similarity">
    <text evidence="1 4">Belongs to the UDP-glycosyltransferase family.</text>
</comment>
<comment type="caution">
    <text evidence="7">The sequence shown here is derived from an EMBL/GenBank/DDBJ whole genome shotgun (WGS) entry which is preliminary data.</text>
</comment>
<keyword evidence="3 4" id="KW-0808">Transferase</keyword>